<dbReference type="AlphaFoldDB" id="A0A2U3KH01"/>
<evidence type="ECO:0000313" key="1">
    <source>
        <dbReference type="EMBL" id="SPF38951.1"/>
    </source>
</evidence>
<sequence>MQLHRSFASLRLTQGWVGCRAAPGWTHSTPLRYAQGRSGQAFEGGRPHMSWCRIAK</sequence>
<reference evidence="2" key="1">
    <citation type="submission" date="2018-02" db="EMBL/GenBank/DDBJ databases">
        <authorList>
            <person name="Hausmann B."/>
        </authorList>
    </citation>
    <scope>NUCLEOTIDE SEQUENCE [LARGE SCALE GENOMIC DNA]</scope>
    <source>
        <strain evidence="2">Peat soil MAG SbA1</strain>
    </source>
</reference>
<proteinExistence type="predicted"/>
<evidence type="ECO:0000313" key="2">
    <source>
        <dbReference type="Proteomes" id="UP000238701"/>
    </source>
</evidence>
<accession>A0A2U3KH01</accession>
<dbReference type="EMBL" id="OMOD01000115">
    <property type="protein sequence ID" value="SPF38951.1"/>
    <property type="molecule type" value="Genomic_DNA"/>
</dbReference>
<gene>
    <name evidence="1" type="ORF">SBA1_230017</name>
</gene>
<dbReference type="Proteomes" id="UP000238701">
    <property type="component" value="Unassembled WGS sequence"/>
</dbReference>
<name>A0A2U3KH01_9BACT</name>
<organism evidence="1 2">
    <name type="scientific">Candidatus Sulfotelmatobacter kueseliae</name>
    <dbReference type="NCBI Taxonomy" id="2042962"/>
    <lineage>
        <taxon>Bacteria</taxon>
        <taxon>Pseudomonadati</taxon>
        <taxon>Acidobacteriota</taxon>
        <taxon>Terriglobia</taxon>
        <taxon>Terriglobales</taxon>
        <taxon>Candidatus Korobacteraceae</taxon>
        <taxon>Candidatus Sulfotelmatobacter</taxon>
    </lineage>
</organism>
<protein>
    <submittedName>
        <fullName evidence="1">Uncharacterized protein</fullName>
    </submittedName>
</protein>